<proteinExistence type="inferred from homology"/>
<dbReference type="STRING" id="2769.R7Q9H3"/>
<evidence type="ECO:0000256" key="7">
    <source>
        <dbReference type="ARBA" id="ARBA00022989"/>
    </source>
</evidence>
<accession>R7Q9H3</accession>
<comment type="similarity">
    <text evidence="3">Belongs to the 1-acyl-sn-glycerol-3-phosphate acyltransferase family.</text>
</comment>
<dbReference type="Pfam" id="PF01553">
    <property type="entry name" value="Acyltransferase"/>
    <property type="match status" value="1"/>
</dbReference>
<evidence type="ECO:0000313" key="15">
    <source>
        <dbReference type="EMBL" id="CDF34125.1"/>
    </source>
</evidence>
<keyword evidence="4" id="KW-0444">Lipid biosynthesis</keyword>
<organism evidence="15 16">
    <name type="scientific">Chondrus crispus</name>
    <name type="common">Carrageen Irish moss</name>
    <name type="synonym">Polymorpha crispa</name>
    <dbReference type="NCBI Taxonomy" id="2769"/>
    <lineage>
        <taxon>Eukaryota</taxon>
        <taxon>Rhodophyta</taxon>
        <taxon>Florideophyceae</taxon>
        <taxon>Rhodymeniophycidae</taxon>
        <taxon>Gigartinales</taxon>
        <taxon>Gigartinaceae</taxon>
        <taxon>Chondrus</taxon>
    </lineage>
</organism>
<keyword evidence="7 13" id="KW-1133">Transmembrane helix</keyword>
<dbReference type="Proteomes" id="UP000012073">
    <property type="component" value="Unassembled WGS sequence"/>
</dbReference>
<feature type="transmembrane region" description="Helical" evidence="13">
    <location>
        <begin position="58"/>
        <end position="83"/>
    </location>
</feature>
<evidence type="ECO:0000256" key="3">
    <source>
        <dbReference type="ARBA" id="ARBA00008655"/>
    </source>
</evidence>
<keyword evidence="5" id="KW-0808">Transferase</keyword>
<evidence type="ECO:0000256" key="9">
    <source>
        <dbReference type="ARBA" id="ARBA00023136"/>
    </source>
</evidence>
<keyword evidence="12" id="KW-0012">Acyltransferase</keyword>
<evidence type="ECO:0000256" key="4">
    <source>
        <dbReference type="ARBA" id="ARBA00022516"/>
    </source>
</evidence>
<evidence type="ECO:0000313" key="16">
    <source>
        <dbReference type="Proteomes" id="UP000012073"/>
    </source>
</evidence>
<keyword evidence="9 13" id="KW-0472">Membrane</keyword>
<gene>
    <name evidence="15" type="ORF">CHC_T00002817001</name>
</gene>
<sequence length="359" mass="39755">MATRDSSPSLSAPLDPDKAFIQSHGRLPRPLEHAAFDPFRRAVLKVPTWVSLLQPLCAVLLIPLRLLVAVVATLLSYLLVLVFGPPVTARSVATFSATPLPAWRRAVCVFATKLLARALLLGLGFWTVRGRDAPAYDHAAAQKATIVSNHSSLADPCLLAYLYAPAFVAKRKVYMIPGIGRVGAAQHAFYIDRLNGSGLSVTSKMVERQNLVRESQVPVPPVCVFPEGTTTNGQHLLKFRTGAFVGGGPVAPVLIRYRYGWFSPTYETVRTPAYLLAILSQFANRVEYYRLPVYHPSAEEKEDPALYARNVHQLMLEKSEEAFGHALVHSESNFVDKIEYHSLVWGRKLKPGFRLTNDR</sequence>
<evidence type="ECO:0000256" key="2">
    <source>
        <dbReference type="ARBA" id="ARBA00005189"/>
    </source>
</evidence>
<keyword evidence="6 13" id="KW-0812">Transmembrane</keyword>
<dbReference type="EMBL" id="HG001674">
    <property type="protein sequence ID" value="CDF34125.1"/>
    <property type="molecule type" value="Genomic_DNA"/>
</dbReference>
<comment type="subcellular location">
    <subcellularLocation>
        <location evidence="1">Membrane</location>
    </subcellularLocation>
</comment>
<dbReference type="PANTHER" id="PTHR23063">
    <property type="entry name" value="PHOSPHOLIPID ACYLTRANSFERASE"/>
    <property type="match status" value="1"/>
</dbReference>
<evidence type="ECO:0000259" key="14">
    <source>
        <dbReference type="SMART" id="SM00563"/>
    </source>
</evidence>
<evidence type="ECO:0000256" key="10">
    <source>
        <dbReference type="ARBA" id="ARBA00023209"/>
    </source>
</evidence>
<evidence type="ECO:0000256" key="13">
    <source>
        <dbReference type="SAM" id="Phobius"/>
    </source>
</evidence>
<dbReference type="PANTHER" id="PTHR23063:SF52">
    <property type="entry name" value="LYSOPHOSPHATIDYLCHOLINE ACYLTRANSFERASE"/>
    <property type="match status" value="1"/>
</dbReference>
<dbReference type="PhylomeDB" id="R7Q9H3"/>
<dbReference type="SMART" id="SM00563">
    <property type="entry name" value="PlsC"/>
    <property type="match status" value="1"/>
</dbReference>
<dbReference type="RefSeq" id="XP_005713944.1">
    <property type="nucleotide sequence ID" value="XM_005713887.1"/>
</dbReference>
<keyword evidence="10" id="KW-0594">Phospholipid biosynthesis</keyword>
<keyword evidence="11" id="KW-1208">Phospholipid metabolism</keyword>
<dbReference type="InterPro" id="IPR002123">
    <property type="entry name" value="Plipid/glycerol_acylTrfase"/>
</dbReference>
<dbReference type="AlphaFoldDB" id="R7Q9H3"/>
<name>R7Q9H3_CHOCR</name>
<dbReference type="GeneID" id="17321659"/>
<dbReference type="GO" id="GO:0008374">
    <property type="term" value="F:O-acyltransferase activity"/>
    <property type="evidence" value="ECO:0007669"/>
    <property type="project" value="InterPro"/>
</dbReference>
<evidence type="ECO:0000256" key="6">
    <source>
        <dbReference type="ARBA" id="ARBA00022692"/>
    </source>
</evidence>
<keyword evidence="16" id="KW-1185">Reference proteome</keyword>
<dbReference type="InterPro" id="IPR045252">
    <property type="entry name" value="LPCAT1-like"/>
</dbReference>
<evidence type="ECO:0000256" key="12">
    <source>
        <dbReference type="ARBA" id="ARBA00023315"/>
    </source>
</evidence>
<dbReference type="CDD" id="cd07991">
    <property type="entry name" value="LPLAT_LPCAT1-like"/>
    <property type="match status" value="1"/>
</dbReference>
<dbReference type="GO" id="GO:0008654">
    <property type="term" value="P:phospholipid biosynthetic process"/>
    <property type="evidence" value="ECO:0007669"/>
    <property type="project" value="UniProtKB-KW"/>
</dbReference>
<dbReference type="SUPFAM" id="SSF69593">
    <property type="entry name" value="Glycerol-3-phosphate (1)-acyltransferase"/>
    <property type="match status" value="1"/>
</dbReference>
<reference evidence="16" key="1">
    <citation type="journal article" date="2013" name="Proc. Natl. Acad. Sci. U.S.A.">
        <title>Genome structure and metabolic features in the red seaweed Chondrus crispus shed light on evolution of the Archaeplastida.</title>
        <authorList>
            <person name="Collen J."/>
            <person name="Porcel B."/>
            <person name="Carre W."/>
            <person name="Ball S.G."/>
            <person name="Chaparro C."/>
            <person name="Tonon T."/>
            <person name="Barbeyron T."/>
            <person name="Michel G."/>
            <person name="Noel B."/>
            <person name="Valentin K."/>
            <person name="Elias M."/>
            <person name="Artiguenave F."/>
            <person name="Arun A."/>
            <person name="Aury J.M."/>
            <person name="Barbosa-Neto J.F."/>
            <person name="Bothwell J.H."/>
            <person name="Bouget F.Y."/>
            <person name="Brillet L."/>
            <person name="Cabello-Hurtado F."/>
            <person name="Capella-Gutierrez S."/>
            <person name="Charrier B."/>
            <person name="Cladiere L."/>
            <person name="Cock J.M."/>
            <person name="Coelho S.M."/>
            <person name="Colleoni C."/>
            <person name="Czjzek M."/>
            <person name="Da Silva C."/>
            <person name="Delage L."/>
            <person name="Denoeud F."/>
            <person name="Deschamps P."/>
            <person name="Dittami S.M."/>
            <person name="Gabaldon T."/>
            <person name="Gachon C.M."/>
            <person name="Groisillier A."/>
            <person name="Herve C."/>
            <person name="Jabbari K."/>
            <person name="Katinka M."/>
            <person name="Kloareg B."/>
            <person name="Kowalczyk N."/>
            <person name="Labadie K."/>
            <person name="Leblanc C."/>
            <person name="Lopez P.J."/>
            <person name="McLachlan D.H."/>
            <person name="Meslet-Cladiere L."/>
            <person name="Moustafa A."/>
            <person name="Nehr Z."/>
            <person name="Nyvall Collen P."/>
            <person name="Panaud O."/>
            <person name="Partensky F."/>
            <person name="Poulain J."/>
            <person name="Rensing S.A."/>
            <person name="Rousvoal S."/>
            <person name="Samson G."/>
            <person name="Symeonidi A."/>
            <person name="Weissenbach J."/>
            <person name="Zambounis A."/>
            <person name="Wincker P."/>
            <person name="Boyen C."/>
        </authorList>
    </citation>
    <scope>NUCLEOTIDE SEQUENCE [LARGE SCALE GENOMIC DNA]</scope>
    <source>
        <strain evidence="16">cv. Stackhouse</strain>
    </source>
</reference>
<dbReference type="OrthoDB" id="272512at2759"/>
<dbReference type="KEGG" id="ccp:CHC_T00002817001"/>
<evidence type="ECO:0000256" key="1">
    <source>
        <dbReference type="ARBA" id="ARBA00004370"/>
    </source>
</evidence>
<comment type="pathway">
    <text evidence="2">Lipid metabolism.</text>
</comment>
<evidence type="ECO:0000256" key="11">
    <source>
        <dbReference type="ARBA" id="ARBA00023264"/>
    </source>
</evidence>
<protein>
    <recommendedName>
        <fullName evidence="14">Phospholipid/glycerol acyltransferase domain-containing protein</fullName>
    </recommendedName>
</protein>
<evidence type="ECO:0000256" key="8">
    <source>
        <dbReference type="ARBA" id="ARBA00023098"/>
    </source>
</evidence>
<evidence type="ECO:0000256" key="5">
    <source>
        <dbReference type="ARBA" id="ARBA00022679"/>
    </source>
</evidence>
<dbReference type="OMA" id="HACHITY"/>
<keyword evidence="8" id="KW-0443">Lipid metabolism</keyword>
<feature type="transmembrane region" description="Helical" evidence="13">
    <location>
        <begin position="103"/>
        <end position="126"/>
    </location>
</feature>
<dbReference type="GO" id="GO:0016020">
    <property type="term" value="C:membrane"/>
    <property type="evidence" value="ECO:0007669"/>
    <property type="project" value="UniProtKB-SubCell"/>
</dbReference>
<feature type="domain" description="Phospholipid/glycerol acyltransferase" evidence="14">
    <location>
        <begin position="144"/>
        <end position="258"/>
    </location>
</feature>
<dbReference type="Gramene" id="CDF34125">
    <property type="protein sequence ID" value="CDF34125"/>
    <property type="gene ID" value="CHC_T00002817001"/>
</dbReference>